<feature type="non-terminal residue" evidence="2">
    <location>
        <position position="1"/>
    </location>
</feature>
<dbReference type="Proteomes" id="UP000182367">
    <property type="component" value="Unassembled WGS sequence"/>
</dbReference>
<comment type="caution">
    <text evidence="2">The sequence shown here is derived from an EMBL/GenBank/DDBJ whole genome shotgun (WGS) entry which is preliminary data.</text>
</comment>
<evidence type="ECO:0000313" key="3">
    <source>
        <dbReference type="Proteomes" id="UP000182367"/>
    </source>
</evidence>
<dbReference type="RefSeq" id="WP_245683157.1">
    <property type="nucleotide sequence ID" value="NZ_FNEO01000010.1"/>
</dbReference>
<dbReference type="PANTHER" id="PTHR33498:SF1">
    <property type="entry name" value="TRANSPOSASE FOR INSERTION SEQUENCE ELEMENT IS1557"/>
    <property type="match status" value="1"/>
</dbReference>
<sequence length="119" mass="14147">YKSKEKWTDIQKERAQILFELYPEIKTAYNLSQQLRSIYNNKSDKNVAMLKLAHWYKKVEESGFKNFNILLNTITLNYQSILNYFDNRSTNASAESFNAKIKAFRSQFRGVRKIVFFSI</sequence>
<dbReference type="PANTHER" id="PTHR33498">
    <property type="entry name" value="TRANSPOSASE FOR INSERTION SEQUENCE ELEMENT IS1557"/>
    <property type="match status" value="1"/>
</dbReference>
<dbReference type="Pfam" id="PF01610">
    <property type="entry name" value="DDE_Tnp_ISL3"/>
    <property type="match status" value="1"/>
</dbReference>
<organism evidence="2 3">
    <name type="scientific">Flavobacterium glycines</name>
    <dbReference type="NCBI Taxonomy" id="551990"/>
    <lineage>
        <taxon>Bacteria</taxon>
        <taxon>Pseudomonadati</taxon>
        <taxon>Bacteroidota</taxon>
        <taxon>Flavobacteriia</taxon>
        <taxon>Flavobacteriales</taxon>
        <taxon>Flavobacteriaceae</taxon>
        <taxon>Flavobacterium</taxon>
    </lineage>
</organism>
<dbReference type="InterPro" id="IPR047951">
    <property type="entry name" value="Transpos_ISL3"/>
</dbReference>
<accession>A0A1G8YMT7</accession>
<dbReference type="InterPro" id="IPR002560">
    <property type="entry name" value="Transposase_DDE"/>
</dbReference>
<proteinExistence type="predicted"/>
<gene>
    <name evidence="2" type="ORF">SAMN05192550_3233</name>
</gene>
<evidence type="ECO:0000313" key="2">
    <source>
        <dbReference type="EMBL" id="SDK03754.1"/>
    </source>
</evidence>
<dbReference type="EMBL" id="FNEO01000010">
    <property type="protein sequence ID" value="SDK03754.1"/>
    <property type="molecule type" value="Genomic_DNA"/>
</dbReference>
<protein>
    <submittedName>
        <fullName evidence="2">Transposase</fullName>
    </submittedName>
</protein>
<name>A0A1G8YMT7_9FLAO</name>
<reference evidence="2 3" key="1">
    <citation type="submission" date="2016-10" db="EMBL/GenBank/DDBJ databases">
        <authorList>
            <person name="Varghese N."/>
            <person name="Submissions S."/>
        </authorList>
    </citation>
    <scope>NUCLEOTIDE SEQUENCE [LARGE SCALE GENOMIC DNA]</scope>
    <source>
        <strain evidence="2 3">Gm-149</strain>
    </source>
</reference>
<feature type="domain" description="Transposase IS204/IS1001/IS1096/IS1165 DDE" evidence="1">
    <location>
        <begin position="2"/>
        <end position="117"/>
    </location>
</feature>
<keyword evidence="3" id="KW-1185">Reference proteome</keyword>
<evidence type="ECO:0000259" key="1">
    <source>
        <dbReference type="Pfam" id="PF01610"/>
    </source>
</evidence>